<accession>A0ABZ2CIC1</accession>
<feature type="region of interest" description="Disordered" evidence="1">
    <location>
        <begin position="1"/>
        <end position="40"/>
    </location>
</feature>
<gene>
    <name evidence="2" type="ORF">R4Z09_11250</name>
</gene>
<evidence type="ECO:0000313" key="3">
    <source>
        <dbReference type="Proteomes" id="UP001357223"/>
    </source>
</evidence>
<dbReference type="EMBL" id="CP137640">
    <property type="protein sequence ID" value="WVX83519.1"/>
    <property type="molecule type" value="Genomic_DNA"/>
</dbReference>
<feature type="compositionally biased region" description="Basic and acidic residues" evidence="1">
    <location>
        <begin position="17"/>
        <end position="40"/>
    </location>
</feature>
<dbReference type="RefSeq" id="WP_338452403.1">
    <property type="nucleotide sequence ID" value="NZ_CP137640.1"/>
</dbReference>
<keyword evidence="3" id="KW-1185">Reference proteome</keyword>
<sequence length="40" mass="4638">MNDQNKNFSNVSLGGKVNKEKAMNHDQLKYGQKERSENKK</sequence>
<name>A0ABZ2CIC1_9BACI</name>
<dbReference type="Proteomes" id="UP001357223">
    <property type="component" value="Chromosome"/>
</dbReference>
<organism evidence="2 3">
    <name type="scientific">Niallia oryzisoli</name>
    <dbReference type="NCBI Taxonomy" id="1737571"/>
    <lineage>
        <taxon>Bacteria</taxon>
        <taxon>Bacillati</taxon>
        <taxon>Bacillota</taxon>
        <taxon>Bacilli</taxon>
        <taxon>Bacillales</taxon>
        <taxon>Bacillaceae</taxon>
        <taxon>Niallia</taxon>
    </lineage>
</organism>
<feature type="compositionally biased region" description="Polar residues" evidence="1">
    <location>
        <begin position="1"/>
        <end position="12"/>
    </location>
</feature>
<proteinExistence type="predicted"/>
<protein>
    <submittedName>
        <fullName evidence="2">Uncharacterized protein</fullName>
    </submittedName>
</protein>
<reference evidence="2 3" key="1">
    <citation type="submission" date="2023-10" db="EMBL/GenBank/DDBJ databases">
        <title>Niallia locisalis sp.nov. isolated from a salt pond sample.</title>
        <authorList>
            <person name="Li X.-J."/>
            <person name="Dong L."/>
        </authorList>
    </citation>
    <scope>NUCLEOTIDE SEQUENCE [LARGE SCALE GENOMIC DNA]</scope>
    <source>
        <strain evidence="2 3">DSM 29761</strain>
    </source>
</reference>
<evidence type="ECO:0000313" key="2">
    <source>
        <dbReference type="EMBL" id="WVX83519.1"/>
    </source>
</evidence>
<evidence type="ECO:0000256" key="1">
    <source>
        <dbReference type="SAM" id="MobiDB-lite"/>
    </source>
</evidence>